<feature type="repeat" description="PPR" evidence="7">
    <location>
        <begin position="596"/>
        <end position="630"/>
    </location>
</feature>
<dbReference type="PROSITE" id="PS51375">
    <property type="entry name" value="PPR"/>
    <property type="match status" value="7"/>
</dbReference>
<dbReference type="Pfam" id="PF14432">
    <property type="entry name" value="DYW_deaminase"/>
    <property type="match status" value="1"/>
</dbReference>
<reference evidence="9" key="1">
    <citation type="submission" date="2023-05" db="EMBL/GenBank/DDBJ databases">
        <title>Nepenthes gracilis genome sequencing.</title>
        <authorList>
            <person name="Fukushima K."/>
        </authorList>
    </citation>
    <scope>NUCLEOTIDE SEQUENCE</scope>
    <source>
        <strain evidence="9">SING2019-196</strain>
    </source>
</reference>
<evidence type="ECO:0000256" key="2">
    <source>
        <dbReference type="ARBA" id="ARBA00006643"/>
    </source>
</evidence>
<feature type="repeat" description="PPR" evidence="7">
    <location>
        <begin position="260"/>
        <end position="294"/>
    </location>
</feature>
<dbReference type="InterPro" id="IPR046848">
    <property type="entry name" value="E_motif"/>
</dbReference>
<evidence type="ECO:0000256" key="1">
    <source>
        <dbReference type="ARBA" id="ARBA00004229"/>
    </source>
</evidence>
<evidence type="ECO:0000256" key="7">
    <source>
        <dbReference type="PROSITE-ProRule" id="PRU00708"/>
    </source>
</evidence>
<organism evidence="9 10">
    <name type="scientific">Nepenthes gracilis</name>
    <name type="common">Slender pitcher plant</name>
    <dbReference type="NCBI Taxonomy" id="150966"/>
    <lineage>
        <taxon>Eukaryota</taxon>
        <taxon>Viridiplantae</taxon>
        <taxon>Streptophyta</taxon>
        <taxon>Embryophyta</taxon>
        <taxon>Tracheophyta</taxon>
        <taxon>Spermatophyta</taxon>
        <taxon>Magnoliopsida</taxon>
        <taxon>eudicotyledons</taxon>
        <taxon>Gunneridae</taxon>
        <taxon>Pentapetalae</taxon>
        <taxon>Caryophyllales</taxon>
        <taxon>Nepenthaceae</taxon>
        <taxon>Nepenthes</taxon>
    </lineage>
</organism>
<keyword evidence="5" id="KW-0677">Repeat</keyword>
<feature type="repeat" description="PPR" evidence="7">
    <location>
        <begin position="159"/>
        <end position="193"/>
    </location>
</feature>
<feature type="repeat" description="PPR" evidence="7">
    <location>
        <begin position="229"/>
        <end position="259"/>
    </location>
</feature>
<dbReference type="FunFam" id="1.25.40.10:FF:000395">
    <property type="entry name" value="Pentatricopeptide repeat-containing protein chloroplastic"/>
    <property type="match status" value="1"/>
</dbReference>
<comment type="caution">
    <text evidence="9">The sequence shown here is derived from an EMBL/GenBank/DDBJ whole genome shotgun (WGS) entry which is preliminary data.</text>
</comment>
<dbReference type="Pfam" id="PF20431">
    <property type="entry name" value="E_motif"/>
    <property type="match status" value="1"/>
</dbReference>
<keyword evidence="6" id="KW-0809">Transit peptide</keyword>
<dbReference type="FunFam" id="1.25.40.10:FF:000776">
    <property type="entry name" value="Pentatricopeptide repeat-containing protein At3g13880"/>
    <property type="match status" value="1"/>
</dbReference>
<dbReference type="PANTHER" id="PTHR47926">
    <property type="entry name" value="PENTATRICOPEPTIDE REPEAT-CONTAINING PROTEIN"/>
    <property type="match status" value="1"/>
</dbReference>
<dbReference type="InterPro" id="IPR046960">
    <property type="entry name" value="PPR_At4g14850-like_plant"/>
</dbReference>
<evidence type="ECO:0000256" key="3">
    <source>
        <dbReference type="ARBA" id="ARBA00022528"/>
    </source>
</evidence>
<dbReference type="EMBL" id="BSYO01000016">
    <property type="protein sequence ID" value="GMH15938.1"/>
    <property type="molecule type" value="Genomic_DNA"/>
</dbReference>
<dbReference type="GO" id="GO:0003723">
    <property type="term" value="F:RNA binding"/>
    <property type="evidence" value="ECO:0007669"/>
    <property type="project" value="InterPro"/>
</dbReference>
<dbReference type="GO" id="GO:0008270">
    <property type="term" value="F:zinc ion binding"/>
    <property type="evidence" value="ECO:0007669"/>
    <property type="project" value="InterPro"/>
</dbReference>
<dbReference type="InterPro" id="IPR002885">
    <property type="entry name" value="PPR_rpt"/>
</dbReference>
<dbReference type="FunFam" id="1.25.40.10:FF:000073">
    <property type="entry name" value="Pentatricopeptide repeat-containing protein chloroplastic"/>
    <property type="match status" value="1"/>
</dbReference>
<dbReference type="Proteomes" id="UP001279734">
    <property type="component" value="Unassembled WGS sequence"/>
</dbReference>
<dbReference type="AlphaFoldDB" id="A0AAD3SR40"/>
<evidence type="ECO:0000313" key="9">
    <source>
        <dbReference type="EMBL" id="GMH15938.1"/>
    </source>
</evidence>
<feature type="repeat" description="PPR" evidence="7">
    <location>
        <begin position="361"/>
        <end position="395"/>
    </location>
</feature>
<sequence>MAVSAKTLPIPPNSNSLTNLHTKPRKRRLNLSLFNQINLFSLRKTQEVSVLNTSSVDTNTNFNSHINELCLRGNLEQALRCLDSMQALNLTVEEETYIALLKLCEWKRAVTEGSRLYSRIVNSNTILGIGIGNALLSMFVRFGNLSDAWYVFAKMSERDVFSWNVLVGGYAKAGFFDDALDLYHRMLWAGFRPDVFTFPCVLRSCGGIPDLARGREIHVHVIRYGFESDIDVLNSLITMYMKCGDILGARSLFDRMPKRDTISWNAIISGYIENGECLEGLRLFLEMQKQAFYPDLMTMTSVISACEVLADEGLGRKIHGYVIKTGLRLEVSVCNSLIIMYSSVGNWSEAERVFSMMESRDVVSWTSMISSYEDNGFPEKAVETYKSMEAEGIMPDEITLASVISACASLGLLDMGVRIHGLAKRTGYISYVIVCNALIDLYSKCLCIDKAVEVFHQIRDKNIISWTSIIMGLRINNRCFEAMFYFRQMKISVEPNSITLLSVLPSCGRVGALMCGKEIHAYAFRTGLAFEGFLPNSLLDMYVRCGRMKPAWNQFNDQKNDIAAWNIMLSGYAQKGLGTLAIELFQRMAASNVHPDAVTFISLLCACSKSGMVTEGLKYFDIMKNDYCIVPNLKHYACMVDLLGRAGHLEDAYEFIQRMPLKPDSAIWGALLNSCRIHRNVELGELAAQHIFEVNKQSVGYYILLSNLYADNGKWDKLARVRNMMRERGLIVDPGCSWIEVKGKVHAFLSGDDFHPQIKEINAVLGQFYQKMRAVGFSEAEIDSKDDSKAEVFCGHSERLALAFGLINTAPGMPVWVTKNLYMCERCHNTMKFISKVVKREISVRDTEQFHHFKDGYCSCRDEGFTGKLEGEEPN</sequence>
<comment type="subcellular location">
    <subcellularLocation>
        <location evidence="1">Plastid</location>
        <location evidence="1">Chloroplast</location>
    </subcellularLocation>
</comment>
<comment type="similarity">
    <text evidence="2">Belongs to the PPR family. PCMP-H subfamily.</text>
</comment>
<keyword evidence="3" id="KW-0150">Chloroplast</keyword>
<dbReference type="Gene3D" id="1.25.40.10">
    <property type="entry name" value="Tetratricopeptide repeat domain"/>
    <property type="match status" value="5"/>
</dbReference>
<accession>A0AAD3SR40</accession>
<evidence type="ECO:0000256" key="5">
    <source>
        <dbReference type="ARBA" id="ARBA00022737"/>
    </source>
</evidence>
<dbReference type="GO" id="GO:0009451">
    <property type="term" value="P:RNA modification"/>
    <property type="evidence" value="ECO:0007669"/>
    <property type="project" value="InterPro"/>
</dbReference>
<keyword evidence="10" id="KW-1185">Reference proteome</keyword>
<dbReference type="InterPro" id="IPR032867">
    <property type="entry name" value="DYW_dom"/>
</dbReference>
<dbReference type="FunFam" id="1.25.40.10:FF:000344">
    <property type="entry name" value="Pentatricopeptide repeat-containing protein"/>
    <property type="match status" value="1"/>
</dbReference>
<keyword evidence="4" id="KW-0934">Plastid</keyword>
<evidence type="ECO:0000256" key="6">
    <source>
        <dbReference type="ARBA" id="ARBA00022946"/>
    </source>
</evidence>
<dbReference type="InterPro" id="IPR011990">
    <property type="entry name" value="TPR-like_helical_dom_sf"/>
</dbReference>
<gene>
    <name evidence="9" type="ORF">Nepgr_017779</name>
</gene>
<evidence type="ECO:0000259" key="8">
    <source>
        <dbReference type="Pfam" id="PF14432"/>
    </source>
</evidence>
<dbReference type="Pfam" id="PF01535">
    <property type="entry name" value="PPR"/>
    <property type="match status" value="4"/>
</dbReference>
<dbReference type="Pfam" id="PF13041">
    <property type="entry name" value="PPR_2"/>
    <property type="match status" value="4"/>
</dbReference>
<proteinExistence type="inferred from homology"/>
<protein>
    <recommendedName>
        <fullName evidence="8">DYW domain-containing protein</fullName>
    </recommendedName>
</protein>
<dbReference type="PANTHER" id="PTHR47926:SF440">
    <property type="entry name" value="REPEAT-CONTAINING PROTEIN, PUTATIVE-RELATED"/>
    <property type="match status" value="1"/>
</dbReference>
<dbReference type="NCBIfam" id="TIGR00756">
    <property type="entry name" value="PPR"/>
    <property type="match status" value="8"/>
</dbReference>
<name>A0AAD3SR40_NEPGR</name>
<feature type="domain" description="DYW" evidence="8">
    <location>
        <begin position="783"/>
        <end position="862"/>
    </location>
</feature>
<feature type="repeat" description="PPR" evidence="7">
    <location>
        <begin position="561"/>
        <end position="595"/>
    </location>
</feature>
<dbReference type="GO" id="GO:0009507">
    <property type="term" value="C:chloroplast"/>
    <property type="evidence" value="ECO:0007669"/>
    <property type="project" value="UniProtKB-SubCell"/>
</dbReference>
<evidence type="ECO:0000256" key="4">
    <source>
        <dbReference type="ARBA" id="ARBA00022640"/>
    </source>
</evidence>
<evidence type="ECO:0000313" key="10">
    <source>
        <dbReference type="Proteomes" id="UP001279734"/>
    </source>
</evidence>
<feature type="repeat" description="PPR" evidence="7">
    <location>
        <begin position="330"/>
        <end position="360"/>
    </location>
</feature>